<dbReference type="EMBL" id="CAJNOC010000416">
    <property type="protein sequence ID" value="CAF0758703.1"/>
    <property type="molecule type" value="Genomic_DNA"/>
</dbReference>
<dbReference type="AlphaFoldDB" id="A0A813PPZ1"/>
<keyword evidence="3" id="KW-1185">Reference proteome</keyword>
<proteinExistence type="predicted"/>
<reference evidence="2" key="1">
    <citation type="submission" date="2021-02" db="EMBL/GenBank/DDBJ databases">
        <authorList>
            <person name="Nowell W R."/>
        </authorList>
    </citation>
    <scope>NUCLEOTIDE SEQUENCE</scope>
    <source>
        <strain evidence="2">Ploen Becks lab</strain>
    </source>
</reference>
<dbReference type="Proteomes" id="UP000663879">
    <property type="component" value="Unassembled WGS sequence"/>
</dbReference>
<protein>
    <recommendedName>
        <fullName evidence="1">DDE-1 domain-containing protein</fullName>
    </recommendedName>
</protein>
<dbReference type="Pfam" id="PF03184">
    <property type="entry name" value="DDE_1"/>
    <property type="match status" value="1"/>
</dbReference>
<accession>A0A813PPZ1</accession>
<name>A0A813PPZ1_9BILA</name>
<evidence type="ECO:0000259" key="1">
    <source>
        <dbReference type="Pfam" id="PF03184"/>
    </source>
</evidence>
<dbReference type="InterPro" id="IPR004875">
    <property type="entry name" value="DDE_SF_endonuclease_dom"/>
</dbReference>
<evidence type="ECO:0000313" key="2">
    <source>
        <dbReference type="EMBL" id="CAF0758703.1"/>
    </source>
</evidence>
<dbReference type="OrthoDB" id="5422061at2759"/>
<gene>
    <name evidence="2" type="ORF">OXX778_LOCUS4313</name>
</gene>
<organism evidence="2 3">
    <name type="scientific">Brachionus calyciflorus</name>
    <dbReference type="NCBI Taxonomy" id="104777"/>
    <lineage>
        <taxon>Eukaryota</taxon>
        <taxon>Metazoa</taxon>
        <taxon>Spiralia</taxon>
        <taxon>Gnathifera</taxon>
        <taxon>Rotifera</taxon>
        <taxon>Eurotatoria</taxon>
        <taxon>Monogononta</taxon>
        <taxon>Pseudotrocha</taxon>
        <taxon>Ploima</taxon>
        <taxon>Brachionidae</taxon>
        <taxon>Brachionus</taxon>
    </lineage>
</organism>
<dbReference type="GO" id="GO:0003676">
    <property type="term" value="F:nucleic acid binding"/>
    <property type="evidence" value="ECO:0007669"/>
    <property type="project" value="InterPro"/>
</dbReference>
<comment type="caution">
    <text evidence="2">The sequence shown here is derived from an EMBL/GenBank/DDBJ whole genome shotgun (WGS) entry which is preliminary data.</text>
</comment>
<evidence type="ECO:0000313" key="3">
    <source>
        <dbReference type="Proteomes" id="UP000663879"/>
    </source>
</evidence>
<feature type="domain" description="DDE-1" evidence="1">
    <location>
        <begin position="11"/>
        <end position="86"/>
    </location>
</feature>
<sequence>MNKFDAIGFTSVIIPPRLTNLLQPADVCWFSKIKNLFCAKWNEWSINVEKNLTVYGNTKSPGYAQAIKWLSDIWYSFEAHELRRCFDNDCVSDTGTEKDEIGRSSLSLMANISEQTCFLPYNQNNNQLLDQHYCTPQTYRNSRVSSQPFNILTAGLSQDTSFASQHINNRSVYLSVRNINFDSYPREGLAINNQSSHVKLILNHQNEVNPRNGYNINQIQHTQQTSVQVDLFFGLKLLINQVA</sequence>